<reference evidence="2 3" key="2">
    <citation type="journal article" date="2017" name="Int. J. Syst. Evol. Microbiol.">
        <title>Mycobacterium stephanolepidis sp. nov., a rapidly growing species related to Mycobacterium chelonae, isolated from marine teleost fish, Stephanolepis cirrhifer.</title>
        <authorList>
            <person name="Fukano H."/>
            <person name="Wada S."/>
            <person name="Kurata O."/>
            <person name="Katayama K."/>
            <person name="Fujiwara N."/>
            <person name="Hoshino Y."/>
        </authorList>
    </citation>
    <scope>NUCLEOTIDE SEQUENCE [LARGE SCALE GENOMIC DNA]</scope>
    <source>
        <strain evidence="2 3">NJB0901</strain>
    </source>
</reference>
<dbReference type="Pfam" id="PF01381">
    <property type="entry name" value="HTH_3"/>
    <property type="match status" value="1"/>
</dbReference>
<dbReference type="SMART" id="SM00530">
    <property type="entry name" value="HTH_XRE"/>
    <property type="match status" value="1"/>
</dbReference>
<name>A0A1Z4EWL9_9MYCO</name>
<dbReference type="Gene3D" id="1.10.260.40">
    <property type="entry name" value="lambda repressor-like DNA-binding domains"/>
    <property type="match status" value="1"/>
</dbReference>
<feature type="domain" description="HTH cro/C1-type" evidence="1">
    <location>
        <begin position="20"/>
        <end position="75"/>
    </location>
</feature>
<dbReference type="CDD" id="cd00093">
    <property type="entry name" value="HTH_XRE"/>
    <property type="match status" value="1"/>
</dbReference>
<dbReference type="SUPFAM" id="SSF47413">
    <property type="entry name" value="lambda repressor-like DNA-binding domains"/>
    <property type="match status" value="1"/>
</dbReference>
<sequence length="271" mass="29971">MSTAGDTQADAAAMVPNERLKAKLRERGLSQAQFARRVGVELKTVRRWLANADASVREDNAREAAKVLHCTPHDLWPTKFAPEATPVRHDAPVPFSPTVYASRTQVPLAVWHDHFAAAQNGIDILVFAATFLFDTLDGFTTTLTDAAGRGAQVRFLVGDPHGDNMALRGEEEGIGESVKARSHNSVELLRPYTATSGFNVRTHQTTLYNSIFRVDDDMIINFHVYGSPGRDNPVMIFSRSQEPRLWATFERAFAQVWDDAQPLASPTNPSL</sequence>
<organism evidence="2 3">
    <name type="scientific">[Mycobacterium] stephanolepidis</name>
    <dbReference type="NCBI Taxonomy" id="1520670"/>
    <lineage>
        <taxon>Bacteria</taxon>
        <taxon>Bacillati</taxon>
        <taxon>Actinomycetota</taxon>
        <taxon>Actinomycetes</taxon>
        <taxon>Mycobacteriales</taxon>
        <taxon>Mycobacteriaceae</taxon>
        <taxon>Mycobacteroides</taxon>
    </lineage>
</organism>
<accession>A0A1Z4EWL9</accession>
<keyword evidence="3" id="KW-1185">Reference proteome</keyword>
<dbReference type="RefSeq" id="WP_096500860.1">
    <property type="nucleotide sequence ID" value="NZ_AP018165.1"/>
</dbReference>
<evidence type="ECO:0000259" key="1">
    <source>
        <dbReference type="PROSITE" id="PS50943"/>
    </source>
</evidence>
<dbReference type="GO" id="GO:0003677">
    <property type="term" value="F:DNA binding"/>
    <property type="evidence" value="ECO:0007669"/>
    <property type="project" value="InterPro"/>
</dbReference>
<dbReference type="KEGG" id="mste:MSTE_02025"/>
<evidence type="ECO:0000313" key="3">
    <source>
        <dbReference type="Proteomes" id="UP000217954"/>
    </source>
</evidence>
<dbReference type="SUPFAM" id="SSF56024">
    <property type="entry name" value="Phospholipase D/nuclease"/>
    <property type="match status" value="1"/>
</dbReference>
<dbReference type="EMBL" id="AP018165">
    <property type="protein sequence ID" value="BAX97341.1"/>
    <property type="molecule type" value="Genomic_DNA"/>
</dbReference>
<reference evidence="3" key="1">
    <citation type="journal article" date="2017" name="Genome Announc.">
        <title>Complete Genome Sequence of Mycobacterium stephanolepidis.</title>
        <authorList>
            <person name="Fukano H."/>
            <person name="Yoshida M."/>
            <person name="Katayama Y."/>
            <person name="Omatsu T."/>
            <person name="Mizutani T."/>
            <person name="Kurata O."/>
            <person name="Wada S."/>
            <person name="Hoshino Y."/>
        </authorList>
    </citation>
    <scope>NUCLEOTIDE SEQUENCE [LARGE SCALE GENOMIC DNA]</scope>
    <source>
        <strain evidence="3">NJB0901</strain>
    </source>
</reference>
<dbReference type="InterPro" id="IPR001387">
    <property type="entry name" value="Cro/C1-type_HTH"/>
</dbReference>
<dbReference type="PROSITE" id="PS50943">
    <property type="entry name" value="HTH_CROC1"/>
    <property type="match status" value="1"/>
</dbReference>
<evidence type="ECO:0000313" key="2">
    <source>
        <dbReference type="EMBL" id="BAX97341.1"/>
    </source>
</evidence>
<dbReference type="OrthoDB" id="8438314at2"/>
<gene>
    <name evidence="2" type="ORF">MSTE_02025</name>
</gene>
<protein>
    <recommendedName>
        <fullName evidence="1">HTH cro/C1-type domain-containing protein</fullName>
    </recommendedName>
</protein>
<proteinExistence type="predicted"/>
<dbReference type="Proteomes" id="UP000217954">
    <property type="component" value="Chromosome"/>
</dbReference>
<dbReference type="AlphaFoldDB" id="A0A1Z4EWL9"/>
<dbReference type="InterPro" id="IPR010982">
    <property type="entry name" value="Lambda_DNA-bd_dom_sf"/>
</dbReference>